<evidence type="ECO:0000256" key="3">
    <source>
        <dbReference type="ARBA" id="ARBA00023038"/>
    </source>
</evidence>
<proteinExistence type="predicted"/>
<dbReference type="WBParaSite" id="nRc.2.0.1.t10588-RA">
    <property type="protein sequence ID" value="nRc.2.0.1.t10588-RA"/>
    <property type="gene ID" value="nRc.2.0.1.g10588"/>
</dbReference>
<protein>
    <submittedName>
        <fullName evidence="7">LIM zinc-binding domain-containing protein</fullName>
    </submittedName>
</protein>
<accession>A0A915I9Z0</accession>
<dbReference type="PROSITE" id="PS50023">
    <property type="entry name" value="LIM_DOMAIN_2"/>
    <property type="match status" value="2"/>
</dbReference>
<evidence type="ECO:0000256" key="2">
    <source>
        <dbReference type="ARBA" id="ARBA00022833"/>
    </source>
</evidence>
<dbReference type="Gene3D" id="2.10.110.10">
    <property type="entry name" value="Cysteine Rich Protein"/>
    <property type="match status" value="3"/>
</dbReference>
<dbReference type="AlphaFoldDB" id="A0A915I9Z0"/>
<keyword evidence="6" id="KW-1185">Reference proteome</keyword>
<dbReference type="SMART" id="SM00132">
    <property type="entry name" value="LIM"/>
    <property type="match status" value="3"/>
</dbReference>
<feature type="domain" description="LIM zinc-binding" evidence="5">
    <location>
        <begin position="167"/>
        <end position="230"/>
    </location>
</feature>
<organism evidence="6 7">
    <name type="scientific">Romanomermis culicivorax</name>
    <name type="common">Nematode worm</name>
    <dbReference type="NCBI Taxonomy" id="13658"/>
    <lineage>
        <taxon>Eukaryota</taxon>
        <taxon>Metazoa</taxon>
        <taxon>Ecdysozoa</taxon>
        <taxon>Nematoda</taxon>
        <taxon>Enoplea</taxon>
        <taxon>Dorylaimia</taxon>
        <taxon>Mermithida</taxon>
        <taxon>Mermithoidea</taxon>
        <taxon>Mermithidae</taxon>
        <taxon>Romanomermis</taxon>
    </lineage>
</organism>
<reference evidence="7" key="1">
    <citation type="submission" date="2022-11" db="UniProtKB">
        <authorList>
            <consortium name="WormBaseParasite"/>
        </authorList>
    </citation>
    <scope>IDENTIFICATION</scope>
</reference>
<dbReference type="GO" id="GO:0046872">
    <property type="term" value="F:metal ion binding"/>
    <property type="evidence" value="ECO:0007669"/>
    <property type="project" value="UniProtKB-KW"/>
</dbReference>
<feature type="domain" description="LIM zinc-binding" evidence="5">
    <location>
        <begin position="35"/>
        <end position="98"/>
    </location>
</feature>
<dbReference type="Proteomes" id="UP000887565">
    <property type="component" value="Unplaced"/>
</dbReference>
<evidence type="ECO:0000256" key="4">
    <source>
        <dbReference type="PROSITE-ProRule" id="PRU00125"/>
    </source>
</evidence>
<keyword evidence="3 4" id="KW-0440">LIM domain</keyword>
<keyword evidence="1 4" id="KW-0479">Metal-binding</keyword>
<evidence type="ECO:0000313" key="6">
    <source>
        <dbReference type="Proteomes" id="UP000887565"/>
    </source>
</evidence>
<keyword evidence="2 4" id="KW-0862">Zinc</keyword>
<evidence type="ECO:0000313" key="7">
    <source>
        <dbReference type="WBParaSite" id="nRc.2.0.1.t10588-RA"/>
    </source>
</evidence>
<name>A0A915I9Z0_ROMCU</name>
<dbReference type="InterPro" id="IPR001781">
    <property type="entry name" value="Znf_LIM"/>
</dbReference>
<sequence>MVVINTLVAVKTLDDSRDLSGGRDFGGCRDPSCGRDTGDCRDPGGGRDLVAFVTVFHYFFHGPCLKCKQCQKPLTAAATDVLAGQTFCMGHRGKEIAPTVNCDLCKRRLPNVFGPEVIITQGNGYHKACFVCLDCKKGPPDIAESDLKKFNNDNFICPDCTEGRRIRKCESCPATGTRKELIQGPCQKTYYCRKCYVCCECRSPFRANDKVNEIPGKLYCELCQERYINAKALFDKMKCGS</sequence>
<dbReference type="SUPFAM" id="SSF57716">
    <property type="entry name" value="Glucocorticoid receptor-like (DNA-binding domain)"/>
    <property type="match status" value="1"/>
</dbReference>
<evidence type="ECO:0000259" key="5">
    <source>
        <dbReference type="PROSITE" id="PS50023"/>
    </source>
</evidence>
<evidence type="ECO:0000256" key="1">
    <source>
        <dbReference type="ARBA" id="ARBA00022723"/>
    </source>
</evidence>